<dbReference type="SUPFAM" id="SSF53300">
    <property type="entry name" value="vWA-like"/>
    <property type="match status" value="1"/>
</dbReference>
<dbReference type="PANTHER" id="PTHR22550">
    <property type="entry name" value="SPORE GERMINATION PROTEIN"/>
    <property type="match status" value="1"/>
</dbReference>
<protein>
    <submittedName>
        <fullName evidence="3">VWA domain-containing protein</fullName>
    </submittedName>
</protein>
<comment type="caution">
    <text evidence="3">The sequence shown here is derived from an EMBL/GenBank/DDBJ whole genome shotgun (WGS) entry which is preliminary data.</text>
</comment>
<evidence type="ECO:0000313" key="4">
    <source>
        <dbReference type="Proteomes" id="UP001429984"/>
    </source>
</evidence>
<organism evidence="3 4">
    <name type="scientific">Lysobacter niastensis</name>
    <dbReference type="NCBI Taxonomy" id="380629"/>
    <lineage>
        <taxon>Bacteria</taxon>
        <taxon>Pseudomonadati</taxon>
        <taxon>Pseudomonadota</taxon>
        <taxon>Gammaproteobacteria</taxon>
        <taxon>Lysobacterales</taxon>
        <taxon>Lysobacteraceae</taxon>
        <taxon>Lysobacter</taxon>
    </lineage>
</organism>
<dbReference type="Proteomes" id="UP001429984">
    <property type="component" value="Unassembled WGS sequence"/>
</dbReference>
<dbReference type="InterPro" id="IPR050768">
    <property type="entry name" value="UPF0353/GerABKA_families"/>
</dbReference>
<dbReference type="InterPro" id="IPR036465">
    <property type="entry name" value="vWFA_dom_sf"/>
</dbReference>
<keyword evidence="1" id="KW-0472">Membrane</keyword>
<keyword evidence="1" id="KW-0812">Transmembrane</keyword>
<dbReference type="Gene3D" id="3.40.50.410">
    <property type="entry name" value="von Willebrand factor, type A domain"/>
    <property type="match status" value="1"/>
</dbReference>
<keyword evidence="4" id="KW-1185">Reference proteome</keyword>
<dbReference type="Pfam" id="PF00092">
    <property type="entry name" value="VWA"/>
    <property type="match status" value="1"/>
</dbReference>
<name>A0ABS0B1S4_9GAMM</name>
<proteinExistence type="predicted"/>
<feature type="transmembrane region" description="Helical" evidence="1">
    <location>
        <begin position="6"/>
        <end position="26"/>
    </location>
</feature>
<dbReference type="InterPro" id="IPR033881">
    <property type="entry name" value="vWA_BatA_type"/>
</dbReference>
<feature type="transmembrane region" description="Helical" evidence="1">
    <location>
        <begin position="47"/>
        <end position="68"/>
    </location>
</feature>
<gene>
    <name evidence="3" type="ORF">IU514_00230</name>
</gene>
<evidence type="ECO:0000313" key="3">
    <source>
        <dbReference type="EMBL" id="MBF6022441.1"/>
    </source>
</evidence>
<keyword evidence="1" id="KW-1133">Transmembrane helix</keyword>
<feature type="domain" description="VWFA" evidence="2">
    <location>
        <begin position="90"/>
        <end position="284"/>
    </location>
</feature>
<reference evidence="3 4" key="1">
    <citation type="submission" date="2020-11" db="EMBL/GenBank/DDBJ databases">
        <title>Draft Genome Sequence and Secondary Metabolite Biosynthetic Potential of the Lysobacter niastensis Type strain DSM 18481.</title>
        <authorList>
            <person name="Turrini P."/>
            <person name="Artuso I."/>
            <person name="Tescari M."/>
            <person name="Lugli G.A."/>
            <person name="Frangipani E."/>
            <person name="Ventura M."/>
            <person name="Visca P."/>
        </authorList>
    </citation>
    <scope>NUCLEOTIDE SEQUENCE [LARGE SCALE GENOMIC DNA]</scope>
    <source>
        <strain evidence="3 4">DSM 18481</strain>
    </source>
</reference>
<dbReference type="PANTHER" id="PTHR22550:SF18">
    <property type="entry name" value="VWFA DOMAIN-CONTAINING PROTEIN"/>
    <property type="match status" value="1"/>
</dbReference>
<evidence type="ECO:0000259" key="2">
    <source>
        <dbReference type="PROSITE" id="PS50234"/>
    </source>
</evidence>
<dbReference type="SMART" id="SM00327">
    <property type="entry name" value="VWA"/>
    <property type="match status" value="1"/>
</dbReference>
<dbReference type="CDD" id="cd01467">
    <property type="entry name" value="vWA_BatA_type"/>
    <property type="match status" value="1"/>
</dbReference>
<dbReference type="EMBL" id="JADLZT010000001">
    <property type="protein sequence ID" value="MBF6022441.1"/>
    <property type="molecule type" value="Genomic_DNA"/>
</dbReference>
<dbReference type="PROSITE" id="PS50234">
    <property type="entry name" value="VWFA"/>
    <property type="match status" value="1"/>
</dbReference>
<sequence>MDQFAWPWWLLALPLPLFARWLLPPLRGGSTALKVPYGHRLDAVAKGGARAVLAGGIGLLPWLAWILLCVAAARPQQLGEAIEPPQEGRDLMLALDLSGSMSEPDMELGNHPVDRLTAAKAVLADFLDRRGGDRVGLIVFGRRAYALTPLTRDLTSVRDQLHDAVIGLAGQETAIGDAIGLAVKRLQSQPAEQRVLILLTDGVNTAGSLDPKKATELARDSGVRIHTVAFGGDGSMSVFGFRLPMPGGGDEIDERALRDIAKQTGGRFFRARDTAQLAGIYAEIDRLEPIRHPGPALRPRIERYPWPLAAACALALLAFARPRRRLA</sequence>
<accession>A0ABS0B1S4</accession>
<evidence type="ECO:0000256" key="1">
    <source>
        <dbReference type="SAM" id="Phobius"/>
    </source>
</evidence>
<dbReference type="InterPro" id="IPR002035">
    <property type="entry name" value="VWF_A"/>
</dbReference>